<dbReference type="InterPro" id="IPR023090">
    <property type="entry name" value="UPF0702_alpha/beta_dom_sf"/>
</dbReference>
<dbReference type="Pfam" id="PF04239">
    <property type="entry name" value="DUF421"/>
    <property type="match status" value="1"/>
</dbReference>
<evidence type="ECO:0000313" key="9">
    <source>
        <dbReference type="EMBL" id="KNZ70829.1"/>
    </source>
</evidence>
<comment type="caution">
    <text evidence="9">The sequence shown here is derived from an EMBL/GenBank/DDBJ whole genome shotgun (WGS) entry which is preliminary data.</text>
</comment>
<dbReference type="PANTHER" id="PTHR34582">
    <property type="entry name" value="UPF0702 TRANSMEMBRANE PROTEIN YCAP"/>
    <property type="match status" value="1"/>
</dbReference>
<dbReference type="Gene3D" id="3.30.240.20">
    <property type="entry name" value="bsu07140 like domains"/>
    <property type="match status" value="2"/>
</dbReference>
<name>A0A0L6W6V0_9FIRM</name>
<comment type="similarity">
    <text evidence="2">Belongs to the UPF0702 family.</text>
</comment>
<keyword evidence="6 7" id="KW-0472">Membrane</keyword>
<gene>
    <name evidence="9" type="ORF">Tfer_0509</name>
</gene>
<dbReference type="InterPro" id="IPR007353">
    <property type="entry name" value="DUF421"/>
</dbReference>
<dbReference type="EMBL" id="LGTE01000002">
    <property type="protein sequence ID" value="KNZ70829.1"/>
    <property type="molecule type" value="Genomic_DNA"/>
</dbReference>
<evidence type="ECO:0000256" key="3">
    <source>
        <dbReference type="ARBA" id="ARBA00022475"/>
    </source>
</evidence>
<keyword evidence="3" id="KW-1003">Cell membrane</keyword>
<evidence type="ECO:0000313" key="10">
    <source>
        <dbReference type="Proteomes" id="UP000037175"/>
    </source>
</evidence>
<dbReference type="Proteomes" id="UP000037175">
    <property type="component" value="Unassembled WGS sequence"/>
</dbReference>
<evidence type="ECO:0000256" key="6">
    <source>
        <dbReference type="ARBA" id="ARBA00023136"/>
    </source>
</evidence>
<keyword evidence="4 7" id="KW-0812">Transmembrane</keyword>
<evidence type="ECO:0000256" key="4">
    <source>
        <dbReference type="ARBA" id="ARBA00022692"/>
    </source>
</evidence>
<evidence type="ECO:0000256" key="5">
    <source>
        <dbReference type="ARBA" id="ARBA00022989"/>
    </source>
</evidence>
<organism evidence="9 10">
    <name type="scientific">Thermincola ferriacetica</name>
    <dbReference type="NCBI Taxonomy" id="281456"/>
    <lineage>
        <taxon>Bacteria</taxon>
        <taxon>Bacillati</taxon>
        <taxon>Bacillota</taxon>
        <taxon>Clostridia</taxon>
        <taxon>Eubacteriales</taxon>
        <taxon>Thermincolaceae</taxon>
        <taxon>Thermincola</taxon>
    </lineage>
</organism>
<feature type="transmembrane region" description="Helical" evidence="7">
    <location>
        <begin position="6"/>
        <end position="25"/>
    </location>
</feature>
<comment type="subcellular location">
    <subcellularLocation>
        <location evidence="1">Cell membrane</location>
        <topology evidence="1">Multi-pass membrane protein</topology>
    </subcellularLocation>
</comment>
<feature type="domain" description="YetF C-terminal" evidence="8">
    <location>
        <begin position="81"/>
        <end position="211"/>
    </location>
</feature>
<keyword evidence="5 7" id="KW-1133">Transmembrane helix</keyword>
<feature type="transmembrane region" description="Helical" evidence="7">
    <location>
        <begin position="32"/>
        <end position="49"/>
    </location>
</feature>
<evidence type="ECO:0000256" key="7">
    <source>
        <dbReference type="SAM" id="Phobius"/>
    </source>
</evidence>
<evidence type="ECO:0000259" key="8">
    <source>
        <dbReference type="Pfam" id="PF04239"/>
    </source>
</evidence>
<protein>
    <recommendedName>
        <fullName evidence="8">YetF C-terminal domain-containing protein</fullName>
    </recommendedName>
</protein>
<feature type="transmembrane region" description="Helical" evidence="7">
    <location>
        <begin position="61"/>
        <end position="80"/>
    </location>
</feature>
<dbReference type="PANTHER" id="PTHR34582:SF6">
    <property type="entry name" value="UPF0702 TRANSMEMBRANE PROTEIN YCAP"/>
    <property type="match status" value="1"/>
</dbReference>
<accession>A0A0L6W6V0</accession>
<evidence type="ECO:0000256" key="1">
    <source>
        <dbReference type="ARBA" id="ARBA00004651"/>
    </source>
</evidence>
<proteinExistence type="inferred from homology"/>
<dbReference type="AlphaFoldDB" id="A0A0L6W6V0"/>
<dbReference type="RefSeq" id="WP_052216726.1">
    <property type="nucleotide sequence ID" value="NZ_LGTE01000002.1"/>
</dbReference>
<evidence type="ECO:0000256" key="2">
    <source>
        <dbReference type="ARBA" id="ARBA00006448"/>
    </source>
</evidence>
<keyword evidence="10" id="KW-1185">Reference proteome</keyword>
<dbReference type="GO" id="GO:0005886">
    <property type="term" value="C:plasma membrane"/>
    <property type="evidence" value="ECO:0007669"/>
    <property type="project" value="UniProtKB-SubCell"/>
</dbReference>
<sequence length="235" mass="26293">MEYLLVLYRVITILAVFLIVALLLSKRHLGRFNVFDFITAVTLGAVAGADMSDINAPHGPRIFALFMIGILHVLFTKLILENRKIGKYLTFDPTMVIQNGKIVVKNLERVRYSLDDLLCQLRQNGIFDLGEVEYAILEPYGKLSVLKKSQYLPVTPKDLNLPSEYKGLSTPLIIEGKINSDGLQSIGFTEPWLVDKLNNLGITDPGEVFLALLNTRGDLYVSKYAEPANVQKVSH</sequence>
<reference evidence="10" key="1">
    <citation type="submission" date="2015-07" db="EMBL/GenBank/DDBJ databases">
        <title>Complete Genome of Thermincola ferriacetica strain Z-0001T.</title>
        <authorList>
            <person name="Lusk B."/>
            <person name="Badalamenti J.P."/>
            <person name="Parameswaran P."/>
            <person name="Bond D.R."/>
            <person name="Torres C.I."/>
        </authorList>
    </citation>
    <scope>NUCLEOTIDE SEQUENCE [LARGE SCALE GENOMIC DNA]</scope>
    <source>
        <strain evidence="10">Z-0001</strain>
    </source>
</reference>